<reference evidence="2 3" key="1">
    <citation type="submission" date="2024-09" db="EMBL/GenBank/DDBJ databases">
        <authorList>
            <person name="Sun Q."/>
            <person name="Mori K."/>
        </authorList>
    </citation>
    <scope>NUCLEOTIDE SEQUENCE [LARGE SCALE GENOMIC DNA]</scope>
    <source>
        <strain evidence="2 3">CICC 10874</strain>
    </source>
</reference>
<proteinExistence type="predicted"/>
<gene>
    <name evidence="2" type="ORF">ACFFF6_16880</name>
</gene>
<evidence type="ECO:0000313" key="2">
    <source>
        <dbReference type="EMBL" id="MFC0675627.1"/>
    </source>
</evidence>
<sequence>MPAIPAPSPEHVRSEGEARARVREILAEAAATLLGPQPGRGGFRQTRPGRDRSSGGSWQGLRTMIHVSGLLVAELPAGRENLEQRARDLDGPLAALGFHRLPEPTASSLLQVRWRCVDGELFELLGGSRLGLRVISAEFLPTTRETLSSTSPITPPARPLR</sequence>
<dbReference type="RefSeq" id="WP_376982657.1">
    <property type="nucleotide sequence ID" value="NZ_JBHLSV010000027.1"/>
</dbReference>
<protein>
    <submittedName>
        <fullName evidence="2">Uncharacterized protein</fullName>
    </submittedName>
</protein>
<organism evidence="2 3">
    <name type="scientific">Brachybacterium hainanense</name>
    <dbReference type="NCBI Taxonomy" id="1541174"/>
    <lineage>
        <taxon>Bacteria</taxon>
        <taxon>Bacillati</taxon>
        <taxon>Actinomycetota</taxon>
        <taxon>Actinomycetes</taxon>
        <taxon>Micrococcales</taxon>
        <taxon>Dermabacteraceae</taxon>
        <taxon>Brachybacterium</taxon>
    </lineage>
</organism>
<comment type="caution">
    <text evidence="2">The sequence shown here is derived from an EMBL/GenBank/DDBJ whole genome shotgun (WGS) entry which is preliminary data.</text>
</comment>
<name>A0ABV6RGX0_9MICO</name>
<accession>A0ABV6RGX0</accession>
<evidence type="ECO:0000256" key="1">
    <source>
        <dbReference type="SAM" id="MobiDB-lite"/>
    </source>
</evidence>
<feature type="region of interest" description="Disordered" evidence="1">
    <location>
        <begin position="34"/>
        <end position="58"/>
    </location>
</feature>
<keyword evidence="3" id="KW-1185">Reference proteome</keyword>
<dbReference type="EMBL" id="JBHLSV010000027">
    <property type="protein sequence ID" value="MFC0675627.1"/>
    <property type="molecule type" value="Genomic_DNA"/>
</dbReference>
<dbReference type="Proteomes" id="UP001589793">
    <property type="component" value="Unassembled WGS sequence"/>
</dbReference>
<evidence type="ECO:0000313" key="3">
    <source>
        <dbReference type="Proteomes" id="UP001589793"/>
    </source>
</evidence>